<comment type="subcellular location">
    <subcellularLocation>
        <location evidence="1">Periplasm</location>
    </subcellularLocation>
</comment>
<keyword evidence="7" id="KW-1185">Reference proteome</keyword>
<dbReference type="PANTHER" id="PTHR30024">
    <property type="entry name" value="ALIPHATIC SULFONATES-BINDING PROTEIN-RELATED"/>
    <property type="match status" value="1"/>
</dbReference>
<dbReference type="SMART" id="SM00062">
    <property type="entry name" value="PBPb"/>
    <property type="match status" value="1"/>
</dbReference>
<comment type="similarity">
    <text evidence="2">Belongs to the bacterial solute-binding protein SsuA/TauA family.</text>
</comment>
<feature type="signal peptide" evidence="4">
    <location>
        <begin position="1"/>
        <end position="30"/>
    </location>
</feature>
<evidence type="ECO:0000313" key="7">
    <source>
        <dbReference type="Proteomes" id="UP001597104"/>
    </source>
</evidence>
<evidence type="ECO:0000313" key="6">
    <source>
        <dbReference type="EMBL" id="MFD0896460.1"/>
    </source>
</evidence>
<dbReference type="Gene3D" id="3.40.190.10">
    <property type="entry name" value="Periplasmic binding protein-like II"/>
    <property type="match status" value="2"/>
</dbReference>
<evidence type="ECO:0000256" key="3">
    <source>
        <dbReference type="ARBA" id="ARBA00022729"/>
    </source>
</evidence>
<accession>A0ABW3EB38</accession>
<proteinExistence type="inferred from homology"/>
<dbReference type="RefSeq" id="WP_137636982.1">
    <property type="nucleotide sequence ID" value="NZ_BJDN01000004.1"/>
</dbReference>
<dbReference type="SUPFAM" id="SSF53850">
    <property type="entry name" value="Periplasmic binding protein-like II"/>
    <property type="match status" value="1"/>
</dbReference>
<name>A0ABW3EB38_9LACO</name>
<dbReference type="InterPro" id="IPR001638">
    <property type="entry name" value="Solute-binding_3/MltF_N"/>
</dbReference>
<dbReference type="Pfam" id="PF09084">
    <property type="entry name" value="NMT1"/>
    <property type="match status" value="1"/>
</dbReference>
<keyword evidence="3 4" id="KW-0732">Signal</keyword>
<dbReference type="EMBL" id="JBHTIO010000008">
    <property type="protein sequence ID" value="MFD0896460.1"/>
    <property type="molecule type" value="Genomic_DNA"/>
</dbReference>
<dbReference type="InterPro" id="IPR015168">
    <property type="entry name" value="SsuA/THI5"/>
</dbReference>
<feature type="chain" id="PRO_5045614998" evidence="4">
    <location>
        <begin position="31"/>
        <end position="341"/>
    </location>
</feature>
<dbReference type="Proteomes" id="UP001597104">
    <property type="component" value="Unassembled WGS sequence"/>
</dbReference>
<evidence type="ECO:0000256" key="4">
    <source>
        <dbReference type="SAM" id="SignalP"/>
    </source>
</evidence>
<organism evidence="6 7">
    <name type="scientific">Loigolactobacillus binensis</name>
    <dbReference type="NCBI Taxonomy" id="2559922"/>
    <lineage>
        <taxon>Bacteria</taxon>
        <taxon>Bacillati</taxon>
        <taxon>Bacillota</taxon>
        <taxon>Bacilli</taxon>
        <taxon>Lactobacillales</taxon>
        <taxon>Lactobacillaceae</taxon>
        <taxon>Loigolactobacillus</taxon>
    </lineage>
</organism>
<dbReference type="PANTHER" id="PTHR30024:SF47">
    <property type="entry name" value="TAURINE-BINDING PERIPLASMIC PROTEIN"/>
    <property type="match status" value="1"/>
</dbReference>
<sequence length="341" mass="36336">MKKKFWGLLTLLSLLALLLTTLGGTGNTKAASKTETIKIGYMNSVNSVGLVAIAKEAGYFKAQGLNVKLVEFSDGPSIIAAMKSGSVDIGEIGPGAHTQVAQGNAKIVMFDGLSTSDKIIANKKSGITSIKDLKGKKVAVVAGTTSQVILDAALKKAGMTESDVKVVSMSVNSIVNAMVSGKIDAAATWAPGTTKIKEKLGSNAITLAKDSDFTSSMPFTCSWIVTPSYAKKNKATILKFDKAMLQAMNYRKNGGKNAAKWIAQQLGLSVSDVKKQITSTEKIYSAKQVVELINNGELFKYYTKQQKNFIKLGLLKDNGKLKTAKNYVMTDMIKKAAAAIE</sequence>
<evidence type="ECO:0000259" key="5">
    <source>
        <dbReference type="SMART" id="SM00062"/>
    </source>
</evidence>
<protein>
    <submittedName>
        <fullName evidence="6">ABC transporter substrate-binding protein</fullName>
    </submittedName>
</protein>
<reference evidence="7" key="1">
    <citation type="journal article" date="2019" name="Int. J. Syst. Evol. Microbiol.">
        <title>The Global Catalogue of Microorganisms (GCM) 10K type strain sequencing project: providing services to taxonomists for standard genome sequencing and annotation.</title>
        <authorList>
            <consortium name="The Broad Institute Genomics Platform"/>
            <consortium name="The Broad Institute Genome Sequencing Center for Infectious Disease"/>
            <person name="Wu L."/>
            <person name="Ma J."/>
        </authorList>
    </citation>
    <scope>NUCLEOTIDE SEQUENCE [LARGE SCALE GENOMIC DNA]</scope>
    <source>
        <strain evidence="7">CCM 8925</strain>
    </source>
</reference>
<comment type="caution">
    <text evidence="6">The sequence shown here is derived from an EMBL/GenBank/DDBJ whole genome shotgun (WGS) entry which is preliminary data.</text>
</comment>
<gene>
    <name evidence="6" type="ORF">ACFQZ7_01725</name>
</gene>
<evidence type="ECO:0000256" key="1">
    <source>
        <dbReference type="ARBA" id="ARBA00004418"/>
    </source>
</evidence>
<evidence type="ECO:0000256" key="2">
    <source>
        <dbReference type="ARBA" id="ARBA00010742"/>
    </source>
</evidence>
<feature type="domain" description="Solute-binding protein family 3/N-terminal" evidence="5">
    <location>
        <begin position="36"/>
        <end position="257"/>
    </location>
</feature>